<evidence type="ECO:0000256" key="4">
    <source>
        <dbReference type="ARBA" id="ARBA00023136"/>
    </source>
</evidence>
<evidence type="ECO:0000256" key="3">
    <source>
        <dbReference type="ARBA" id="ARBA00022989"/>
    </source>
</evidence>
<dbReference type="GO" id="GO:0016020">
    <property type="term" value="C:membrane"/>
    <property type="evidence" value="ECO:0007669"/>
    <property type="project" value="UniProtKB-SubCell"/>
</dbReference>
<gene>
    <name evidence="8" type="ORF">IFR04_011365</name>
</gene>
<evidence type="ECO:0000313" key="9">
    <source>
        <dbReference type="Proteomes" id="UP000664132"/>
    </source>
</evidence>
<evidence type="ECO:0000256" key="2">
    <source>
        <dbReference type="ARBA" id="ARBA00022692"/>
    </source>
</evidence>
<feature type="transmembrane region" description="Helical" evidence="6">
    <location>
        <begin position="12"/>
        <end position="29"/>
    </location>
</feature>
<comment type="similarity">
    <text evidence="5">Belongs to the SAT4 family.</text>
</comment>
<organism evidence="8 9">
    <name type="scientific">Cadophora malorum</name>
    <dbReference type="NCBI Taxonomy" id="108018"/>
    <lineage>
        <taxon>Eukaryota</taxon>
        <taxon>Fungi</taxon>
        <taxon>Dikarya</taxon>
        <taxon>Ascomycota</taxon>
        <taxon>Pezizomycotina</taxon>
        <taxon>Leotiomycetes</taxon>
        <taxon>Helotiales</taxon>
        <taxon>Ploettnerulaceae</taxon>
        <taxon>Cadophora</taxon>
    </lineage>
</organism>
<evidence type="ECO:0000256" key="5">
    <source>
        <dbReference type="ARBA" id="ARBA00038359"/>
    </source>
</evidence>
<dbReference type="OrthoDB" id="3903189at2759"/>
<comment type="caution">
    <text evidence="8">The sequence shown here is derived from an EMBL/GenBank/DDBJ whole genome shotgun (WGS) entry which is preliminary data.</text>
</comment>
<feature type="transmembrane region" description="Helical" evidence="6">
    <location>
        <begin position="194"/>
        <end position="217"/>
    </location>
</feature>
<dbReference type="PANTHER" id="PTHR33048:SF110">
    <property type="entry name" value="UBID FAMILY DECARBOXYLASE"/>
    <property type="match status" value="1"/>
</dbReference>
<reference evidence="8" key="1">
    <citation type="submission" date="2021-02" db="EMBL/GenBank/DDBJ databases">
        <title>Genome sequence Cadophora malorum strain M34.</title>
        <authorList>
            <person name="Stefanovic E."/>
            <person name="Vu D."/>
            <person name="Scully C."/>
            <person name="Dijksterhuis J."/>
            <person name="Roader J."/>
            <person name="Houbraken J."/>
        </authorList>
    </citation>
    <scope>NUCLEOTIDE SEQUENCE</scope>
    <source>
        <strain evidence="8">M34</strain>
    </source>
</reference>
<keyword evidence="9" id="KW-1185">Reference proteome</keyword>
<evidence type="ECO:0000256" key="1">
    <source>
        <dbReference type="ARBA" id="ARBA00004141"/>
    </source>
</evidence>
<dbReference type="EMBL" id="JAFJYH010000220">
    <property type="protein sequence ID" value="KAG4415493.1"/>
    <property type="molecule type" value="Genomic_DNA"/>
</dbReference>
<sequence length="385" mass="42683">MIPGGKSVVTEVAVLSGFVLFFVAARLASKVIRHSSFQSMGSRPSRGFVDKLRIFDLDDALMVLNLALWTVVAYGIWVQILWGTNYVTPEMIVDWTPEDYRLATMGSKWALAMEIAKISCVWGCKACLLILYFSMTKGLQKYQKAVIAVSIYVAIGYVVVIVFLLGFWCQPFNVYWMVPVPDDKSECSTYRKHMILDACLNITGDAVMLCLPIPLLVKAKLPRARKCALIGVFSLGGLVILCAVLNRITNFLAPFGSLSYLNWYAGETATAMIVANVPYLWPLIARTFKLGSFSQSTTNNKSNFTMQNMKRGNTFNPVGSEERIAGDAQSQGSAYPEDKMDLAGKKGFSETNVFAGGWEDEEHDSDASNPRILKTVAVTQYRRDA</sequence>
<dbReference type="InterPro" id="IPR052337">
    <property type="entry name" value="SAT4-like"/>
</dbReference>
<dbReference type="Proteomes" id="UP000664132">
    <property type="component" value="Unassembled WGS sequence"/>
</dbReference>
<keyword evidence="4 6" id="KW-0472">Membrane</keyword>
<feature type="transmembrane region" description="Helical" evidence="6">
    <location>
        <begin position="261"/>
        <end position="281"/>
    </location>
</feature>
<comment type="subcellular location">
    <subcellularLocation>
        <location evidence="1">Membrane</location>
        <topology evidence="1">Multi-pass membrane protein</topology>
    </subcellularLocation>
</comment>
<feature type="transmembrane region" description="Helical" evidence="6">
    <location>
        <begin position="109"/>
        <end position="133"/>
    </location>
</feature>
<dbReference type="InterPro" id="IPR049326">
    <property type="entry name" value="Rhodopsin_dom_fungi"/>
</dbReference>
<proteinExistence type="inferred from homology"/>
<evidence type="ECO:0000313" key="8">
    <source>
        <dbReference type="EMBL" id="KAG4415493.1"/>
    </source>
</evidence>
<name>A0A8H7TAW0_9HELO</name>
<dbReference type="AlphaFoldDB" id="A0A8H7TAW0"/>
<keyword evidence="3 6" id="KW-1133">Transmembrane helix</keyword>
<dbReference type="Pfam" id="PF20684">
    <property type="entry name" value="Fung_rhodopsin"/>
    <property type="match status" value="1"/>
</dbReference>
<evidence type="ECO:0000259" key="7">
    <source>
        <dbReference type="Pfam" id="PF20684"/>
    </source>
</evidence>
<dbReference type="PANTHER" id="PTHR33048">
    <property type="entry name" value="PTH11-LIKE INTEGRAL MEMBRANE PROTEIN (AFU_ORTHOLOGUE AFUA_5G11245)"/>
    <property type="match status" value="1"/>
</dbReference>
<evidence type="ECO:0000256" key="6">
    <source>
        <dbReference type="SAM" id="Phobius"/>
    </source>
</evidence>
<feature type="transmembrane region" description="Helical" evidence="6">
    <location>
        <begin position="145"/>
        <end position="168"/>
    </location>
</feature>
<feature type="transmembrane region" description="Helical" evidence="6">
    <location>
        <begin position="229"/>
        <end position="249"/>
    </location>
</feature>
<keyword evidence="2 6" id="KW-0812">Transmembrane</keyword>
<accession>A0A8H7TAW0</accession>
<protein>
    <recommendedName>
        <fullName evidence="7">Rhodopsin domain-containing protein</fullName>
    </recommendedName>
</protein>
<feature type="transmembrane region" description="Helical" evidence="6">
    <location>
        <begin position="61"/>
        <end position="82"/>
    </location>
</feature>
<feature type="domain" description="Rhodopsin" evidence="7">
    <location>
        <begin position="54"/>
        <end position="286"/>
    </location>
</feature>